<accession>A0A8J4A999</accession>
<organism evidence="1 2">
    <name type="scientific">Actinocatenispora comari</name>
    <dbReference type="NCBI Taxonomy" id="2807577"/>
    <lineage>
        <taxon>Bacteria</taxon>
        <taxon>Bacillati</taxon>
        <taxon>Actinomycetota</taxon>
        <taxon>Actinomycetes</taxon>
        <taxon>Micromonosporales</taxon>
        <taxon>Micromonosporaceae</taxon>
        <taxon>Actinocatenispora</taxon>
    </lineage>
</organism>
<gene>
    <name evidence="1" type="ORF">NUM_07220</name>
</gene>
<dbReference type="Pfam" id="PF19800">
    <property type="entry name" value="DUF6283"/>
    <property type="match status" value="1"/>
</dbReference>
<proteinExistence type="predicted"/>
<reference evidence="2" key="1">
    <citation type="journal article" date="2021" name="Int. J. Syst. Evol. Microbiol.">
        <title>Actinocatenispora comari sp. nov., an endophytic actinomycete isolated from aerial parts of Comarum salesowianum.</title>
        <authorList>
            <person name="Oyunbileg N."/>
            <person name="Iizaka Y."/>
            <person name="Hamada M."/>
            <person name="Davaapurev B.O."/>
            <person name="Fukumoto A."/>
            <person name="Tsetseg B."/>
            <person name="Kato F."/>
            <person name="Tamura T."/>
            <person name="Batkhuu J."/>
            <person name="Anzai Y."/>
        </authorList>
    </citation>
    <scope>NUCLEOTIDE SEQUENCE [LARGE SCALE GENOMIC DNA]</scope>
    <source>
        <strain evidence="2">NUM-2625</strain>
    </source>
</reference>
<keyword evidence="2" id="KW-1185">Reference proteome</keyword>
<comment type="caution">
    <text evidence="1">The sequence shown here is derived from an EMBL/GenBank/DDBJ whole genome shotgun (WGS) entry which is preliminary data.</text>
</comment>
<protein>
    <submittedName>
        <fullName evidence="1">Uncharacterized protein</fullName>
    </submittedName>
</protein>
<name>A0A8J4A999_9ACTN</name>
<dbReference type="Proteomes" id="UP000614996">
    <property type="component" value="Unassembled WGS sequence"/>
</dbReference>
<dbReference type="EMBL" id="BOPO01000006">
    <property type="protein sequence ID" value="GIL25467.1"/>
    <property type="molecule type" value="Genomic_DNA"/>
</dbReference>
<dbReference type="AlphaFoldDB" id="A0A8J4A999"/>
<evidence type="ECO:0000313" key="2">
    <source>
        <dbReference type="Proteomes" id="UP000614996"/>
    </source>
</evidence>
<sequence length="100" mass="10813">MPSGVWAASNYDRLRAYDAPTGQQPPRLFLCHQNERDSAQARICAGWAGCHDAANLLALRVALVLDDITAAAYEATVDYRSPVPLFDSGAQAADHGEQQL</sequence>
<dbReference type="InterPro" id="IPR046250">
    <property type="entry name" value="DUF6283"/>
</dbReference>
<evidence type="ECO:0000313" key="1">
    <source>
        <dbReference type="EMBL" id="GIL25467.1"/>
    </source>
</evidence>